<dbReference type="Proteomes" id="UP000070133">
    <property type="component" value="Unassembled WGS sequence"/>
</dbReference>
<accession>A0A139H1T3</accession>
<name>A0A139H1T3_9PEZI</name>
<dbReference type="PANTHER" id="PTHR15561:SF0">
    <property type="entry name" value="DNA-DIRECTED RNA POLYMERASE III SUBUNIT RPC9"/>
    <property type="match status" value="1"/>
</dbReference>
<keyword evidence="5" id="KW-0804">Transcription</keyword>
<dbReference type="SUPFAM" id="SSF47819">
    <property type="entry name" value="HRDC-like"/>
    <property type="match status" value="1"/>
</dbReference>
<dbReference type="AlphaFoldDB" id="A0A139H1T3"/>
<evidence type="ECO:0000256" key="5">
    <source>
        <dbReference type="ARBA" id="ARBA00023163"/>
    </source>
</evidence>
<gene>
    <name evidence="7" type="ORF">AC578_8456</name>
</gene>
<dbReference type="InterPro" id="IPR010997">
    <property type="entry name" value="HRDC-like_sf"/>
</dbReference>
<evidence type="ECO:0000256" key="6">
    <source>
        <dbReference type="ARBA" id="ARBA00023242"/>
    </source>
</evidence>
<reference evidence="7 8" key="1">
    <citation type="submission" date="2015-07" db="EMBL/GenBank/DDBJ databases">
        <title>Comparative genomics of the Sigatoka disease complex on banana suggests a link between parallel evolutionary changes in Pseudocercospora fijiensis and Pseudocercospora eumusae and increased virulence on the banana host.</title>
        <authorList>
            <person name="Chang T.-C."/>
            <person name="Salvucci A."/>
            <person name="Crous P.W."/>
            <person name="Stergiopoulos I."/>
        </authorList>
    </citation>
    <scope>NUCLEOTIDE SEQUENCE [LARGE SCALE GENOMIC DNA]</scope>
    <source>
        <strain evidence="7 8">CBS 114824</strain>
    </source>
</reference>
<dbReference type="Pfam" id="PF03874">
    <property type="entry name" value="RNA_pol_Rpb4"/>
    <property type="match status" value="1"/>
</dbReference>
<comment type="subcellular location">
    <subcellularLocation>
        <location evidence="1">Nucleus</location>
    </subcellularLocation>
</comment>
<dbReference type="OrthoDB" id="1746530at2759"/>
<evidence type="ECO:0000313" key="7">
    <source>
        <dbReference type="EMBL" id="KXS96371.1"/>
    </source>
</evidence>
<evidence type="ECO:0000256" key="4">
    <source>
        <dbReference type="ARBA" id="ARBA00022478"/>
    </source>
</evidence>
<dbReference type="InterPro" id="IPR005574">
    <property type="entry name" value="Rpb4/RPC9"/>
</dbReference>
<dbReference type="GO" id="GO:0006384">
    <property type="term" value="P:transcription initiation at RNA polymerase III promoter"/>
    <property type="evidence" value="ECO:0007669"/>
    <property type="project" value="InterPro"/>
</dbReference>
<dbReference type="EMBL" id="LFZN01000176">
    <property type="protein sequence ID" value="KXS96371.1"/>
    <property type="molecule type" value="Genomic_DNA"/>
</dbReference>
<evidence type="ECO:0000256" key="1">
    <source>
        <dbReference type="ARBA" id="ARBA00004123"/>
    </source>
</evidence>
<dbReference type="Gene3D" id="1.20.1250.40">
    <property type="match status" value="1"/>
</dbReference>
<protein>
    <recommendedName>
        <fullName evidence="3">DNA-directed RNA polymerase III subunit RPC9</fullName>
    </recommendedName>
</protein>
<evidence type="ECO:0000256" key="2">
    <source>
        <dbReference type="ARBA" id="ARBA00006898"/>
    </source>
</evidence>
<keyword evidence="6" id="KW-0539">Nucleus</keyword>
<dbReference type="PANTHER" id="PTHR15561">
    <property type="entry name" value="CALCITONIN GENE-RELATED PEPTIDE-RECEPTOR COMPONENT PROTEIN"/>
    <property type="match status" value="1"/>
</dbReference>
<organism evidence="7 8">
    <name type="scientific">Pseudocercospora eumusae</name>
    <dbReference type="NCBI Taxonomy" id="321146"/>
    <lineage>
        <taxon>Eukaryota</taxon>
        <taxon>Fungi</taxon>
        <taxon>Dikarya</taxon>
        <taxon>Ascomycota</taxon>
        <taxon>Pezizomycotina</taxon>
        <taxon>Dothideomycetes</taxon>
        <taxon>Dothideomycetidae</taxon>
        <taxon>Mycosphaerellales</taxon>
        <taxon>Mycosphaerellaceae</taxon>
        <taxon>Pseudocercospora</taxon>
    </lineage>
</organism>
<dbReference type="InterPro" id="IPR038324">
    <property type="entry name" value="Rpb4/RPC9_sf"/>
</dbReference>
<dbReference type="GO" id="GO:0005666">
    <property type="term" value="C:RNA polymerase III complex"/>
    <property type="evidence" value="ECO:0007669"/>
    <property type="project" value="InterPro"/>
</dbReference>
<keyword evidence="4" id="KW-0240">DNA-directed RNA polymerase</keyword>
<dbReference type="STRING" id="321146.A0A139H1T3"/>
<evidence type="ECO:0000256" key="3">
    <source>
        <dbReference type="ARBA" id="ARBA00016672"/>
    </source>
</evidence>
<dbReference type="GO" id="GO:0000166">
    <property type="term" value="F:nucleotide binding"/>
    <property type="evidence" value="ECO:0007669"/>
    <property type="project" value="InterPro"/>
</dbReference>
<evidence type="ECO:0000313" key="8">
    <source>
        <dbReference type="Proteomes" id="UP000070133"/>
    </source>
</evidence>
<comment type="similarity">
    <text evidence="2">Belongs to the eukaryotic RPC9 RNA polymerase subunit family.</text>
</comment>
<proteinExistence type="inferred from homology"/>
<keyword evidence="8" id="KW-1185">Reference proteome</keyword>
<dbReference type="InterPro" id="IPR038846">
    <property type="entry name" value="RPC9"/>
</dbReference>
<sequence>MKVLDAGDHPLSNADVLDWIKRKRAQHAAEDAEEKAKAPKSKKDFVPAQRPKNFMRMLDRTERELGSEKYPYTKNPSAYSGDARKSTFQTFVLEAENVIQDALQDEWREKVQHMTREQIDKEFEPVQEMKCLTEPEMLMIYNHAPQCVEMLQPMIENCEDRFSAEEQQMLVDVIIRVLRPDEMRSEG</sequence>
<comment type="caution">
    <text evidence="7">The sequence shown here is derived from an EMBL/GenBank/DDBJ whole genome shotgun (WGS) entry which is preliminary data.</text>
</comment>